<proteinExistence type="predicted"/>
<sequence>MFLLKRIISSKVEPEQEPEINWDTLTTSDEDYKKLEKHKYNINWAEFAKNPNSIELYLRLTKDLKTSTNNP</sequence>
<organism evidence="1">
    <name type="scientific">viral metagenome</name>
    <dbReference type="NCBI Taxonomy" id="1070528"/>
    <lineage>
        <taxon>unclassified sequences</taxon>
        <taxon>metagenomes</taxon>
        <taxon>organismal metagenomes</taxon>
    </lineage>
</organism>
<reference evidence="1" key="1">
    <citation type="journal article" date="2020" name="Nature">
        <title>Giant virus diversity and host interactions through global metagenomics.</title>
        <authorList>
            <person name="Schulz F."/>
            <person name="Roux S."/>
            <person name="Paez-Espino D."/>
            <person name="Jungbluth S."/>
            <person name="Walsh D.A."/>
            <person name="Denef V.J."/>
            <person name="McMahon K.D."/>
            <person name="Konstantinidis K.T."/>
            <person name="Eloe-Fadrosh E.A."/>
            <person name="Kyrpides N.C."/>
            <person name="Woyke T."/>
        </authorList>
    </citation>
    <scope>NUCLEOTIDE SEQUENCE</scope>
    <source>
        <strain evidence="1">GVMAG-M-3300027804-48</strain>
    </source>
</reference>
<name>A0A6C0LG31_9ZZZZ</name>
<protein>
    <submittedName>
        <fullName evidence="1">Uncharacterized protein</fullName>
    </submittedName>
</protein>
<dbReference type="EMBL" id="MN740489">
    <property type="protein sequence ID" value="QHU29437.1"/>
    <property type="molecule type" value="Genomic_DNA"/>
</dbReference>
<accession>A0A6C0LG31</accession>
<evidence type="ECO:0000313" key="1">
    <source>
        <dbReference type="EMBL" id="QHU29437.1"/>
    </source>
</evidence>
<dbReference type="AlphaFoldDB" id="A0A6C0LG31"/>